<dbReference type="AlphaFoldDB" id="A0A9W6QJT4"/>
<evidence type="ECO:0000313" key="4">
    <source>
        <dbReference type="Proteomes" id="UP001165042"/>
    </source>
</evidence>
<dbReference type="InterPro" id="IPR007527">
    <property type="entry name" value="Znf_SWIM"/>
</dbReference>
<sequence length="620" mass="65160">MRADLVALSAEVLGALASRGLVKRAVREVEAGAGPELAVGADGGVRGVFGDGVETVLAVGVPLGATVCSCGAVGVCRHRVAVVVAYQRAQAAVVVAPWSPAVFSDDDLVDRFGQRVLAAARRTWRAGLPVRVRRATAADPVPAVELPSCTVRFLVAGELAYADTDAVASYRGEAVVLAVWAFRAADERDPSTEDVRFDVGGAGSPAPVDITAATELAATVLLDGAANASPVLIGSLRAVRDDLTSANLHWPAAATDELVEQLAAYQARGAQHRVERVAELITEVHARARATGDRSRVLGVEETAETRLRQVRLTALGARVRGTVDSRSVDSRTVDIYFHDARDVLVLREHISGETRLHGVTLRELATSTVLSESVVRGPSRVIRLARGGAAKTSIIPSGQSWSDLSTVVSNYAAAVTALRAAPPRVLRPRVAAESVRVLRIAQVEHVGYHPGAQRLEAVITDPDGTAALVSAEHRGVAPGALDALARALADEPTYVSGAVSQADGELRIDPIAVFTAHGLVVPDLAPADAPARLEQATSPQPDHLTAVLTEAQSICAEAAHRGLRHLSPAFRDRLPATTARLREAGLHPTADAMAAFARTPAVDTWLPLHLRLLIALELK</sequence>
<keyword evidence="4" id="KW-1185">Reference proteome</keyword>
<dbReference type="GO" id="GO:0008270">
    <property type="term" value="F:zinc ion binding"/>
    <property type="evidence" value="ECO:0007669"/>
    <property type="project" value="UniProtKB-KW"/>
</dbReference>
<keyword evidence="1" id="KW-0862">Zinc</keyword>
<proteinExistence type="predicted"/>
<dbReference type="Proteomes" id="UP001165042">
    <property type="component" value="Unassembled WGS sequence"/>
</dbReference>
<keyword evidence="1" id="KW-0479">Metal-binding</keyword>
<evidence type="ECO:0000256" key="1">
    <source>
        <dbReference type="PROSITE-ProRule" id="PRU00325"/>
    </source>
</evidence>
<name>A0A9W6QJT4_9PSEU</name>
<comment type="caution">
    <text evidence="3">The sequence shown here is derived from an EMBL/GenBank/DDBJ whole genome shotgun (WGS) entry which is preliminary data.</text>
</comment>
<dbReference type="PROSITE" id="PS50966">
    <property type="entry name" value="ZF_SWIM"/>
    <property type="match status" value="1"/>
</dbReference>
<feature type="domain" description="SWIM-type" evidence="2">
    <location>
        <begin position="57"/>
        <end position="87"/>
    </location>
</feature>
<dbReference type="EMBL" id="BSSD01000001">
    <property type="protein sequence ID" value="GLW89458.1"/>
    <property type="molecule type" value="Genomic_DNA"/>
</dbReference>
<reference evidence="3" key="1">
    <citation type="submission" date="2023-02" db="EMBL/GenBank/DDBJ databases">
        <title>Actinokineospora globicatena NBRC 15670.</title>
        <authorList>
            <person name="Ichikawa N."/>
            <person name="Sato H."/>
            <person name="Tonouchi N."/>
        </authorList>
    </citation>
    <scope>NUCLEOTIDE SEQUENCE</scope>
    <source>
        <strain evidence="3">NBRC 15670</strain>
    </source>
</reference>
<accession>A0A9W6QJT4</accession>
<evidence type="ECO:0000259" key="2">
    <source>
        <dbReference type="PROSITE" id="PS50966"/>
    </source>
</evidence>
<protein>
    <recommendedName>
        <fullName evidence="2">SWIM-type domain-containing protein</fullName>
    </recommendedName>
</protein>
<evidence type="ECO:0000313" key="3">
    <source>
        <dbReference type="EMBL" id="GLW89458.1"/>
    </source>
</evidence>
<keyword evidence="1" id="KW-0863">Zinc-finger</keyword>
<gene>
    <name evidence="3" type="ORF">Aglo03_02740</name>
</gene>
<organism evidence="3 4">
    <name type="scientific">Actinokineospora globicatena</name>
    <dbReference type="NCBI Taxonomy" id="103729"/>
    <lineage>
        <taxon>Bacteria</taxon>
        <taxon>Bacillati</taxon>
        <taxon>Actinomycetota</taxon>
        <taxon>Actinomycetes</taxon>
        <taxon>Pseudonocardiales</taxon>
        <taxon>Pseudonocardiaceae</taxon>
        <taxon>Actinokineospora</taxon>
    </lineage>
</organism>